<dbReference type="OrthoDB" id="10489786at2759"/>
<reference evidence="3 4" key="1">
    <citation type="submission" date="2016-07" db="EMBL/GenBank/DDBJ databases">
        <title>Multiple horizontal gene transfer events from other fungi enriched the ability of initially mycotrophic Trichoderma (Ascomycota) to feed on dead plant biomass.</title>
        <authorList>
            <consortium name="DOE Joint Genome Institute"/>
            <person name="Aerts A."/>
            <person name="Atanasova L."/>
            <person name="Chenthamara K."/>
            <person name="Zhang J."/>
            <person name="Grujic M."/>
            <person name="Henrissat B."/>
            <person name="Kuo A."/>
            <person name="Salamov A."/>
            <person name="Lipzen A."/>
            <person name="Labutti K."/>
            <person name="Barry K."/>
            <person name="Miao Y."/>
            <person name="Rahimi M.J."/>
            <person name="Shen Q."/>
            <person name="Grigoriev I.V."/>
            <person name="Kubicek C.P."/>
            <person name="Druzhinina I.S."/>
        </authorList>
    </citation>
    <scope>NUCLEOTIDE SEQUENCE [LARGE SCALE GENOMIC DNA]</scope>
    <source>
        <strain evidence="3 4">CBS 433.97</strain>
    </source>
</reference>
<dbReference type="AlphaFoldDB" id="A0A2T3YZB6"/>
<dbReference type="EMBL" id="KZ679267">
    <property type="protein sequence ID" value="PTB37898.1"/>
    <property type="molecule type" value="Genomic_DNA"/>
</dbReference>
<organism evidence="3 4">
    <name type="scientific">Trichoderma asperellum (strain ATCC 204424 / CBS 433.97 / NBRC 101777)</name>
    <dbReference type="NCBI Taxonomy" id="1042311"/>
    <lineage>
        <taxon>Eukaryota</taxon>
        <taxon>Fungi</taxon>
        <taxon>Dikarya</taxon>
        <taxon>Ascomycota</taxon>
        <taxon>Pezizomycotina</taxon>
        <taxon>Sordariomycetes</taxon>
        <taxon>Hypocreomycetidae</taxon>
        <taxon>Hypocreales</taxon>
        <taxon>Hypocreaceae</taxon>
        <taxon>Trichoderma</taxon>
    </lineage>
</organism>
<evidence type="ECO:0000256" key="1">
    <source>
        <dbReference type="SAM" id="MobiDB-lite"/>
    </source>
</evidence>
<keyword evidence="4" id="KW-1185">Reference proteome</keyword>
<keyword evidence="2" id="KW-0472">Membrane</keyword>
<name>A0A2T3YZB6_TRIA4</name>
<feature type="region of interest" description="Disordered" evidence="1">
    <location>
        <begin position="169"/>
        <end position="198"/>
    </location>
</feature>
<feature type="transmembrane region" description="Helical" evidence="2">
    <location>
        <begin position="221"/>
        <end position="241"/>
    </location>
</feature>
<keyword evidence="2" id="KW-0812">Transmembrane</keyword>
<evidence type="ECO:0000313" key="4">
    <source>
        <dbReference type="Proteomes" id="UP000240493"/>
    </source>
</evidence>
<dbReference type="Proteomes" id="UP000240493">
    <property type="component" value="Unassembled WGS sequence"/>
</dbReference>
<proteinExistence type="predicted"/>
<gene>
    <name evidence="3" type="ORF">M441DRAFT_50302</name>
</gene>
<accession>A0A2T3YZB6</accession>
<keyword evidence="2" id="KW-1133">Transmembrane helix</keyword>
<evidence type="ECO:0000256" key="2">
    <source>
        <dbReference type="SAM" id="Phobius"/>
    </source>
</evidence>
<sequence length="251" mass="26330">MESLAVVLTAPMVLIDTKAARILLAVSSATAGERVQSAQRMYRYRHRDRLSGVGVAAAADDINSTSNFWIVVGAGWQQMPAAATAREQQMETGMAAAAASHFGVPQPAPLRVPAASASASASVAALSAASSTASSAARSRNPCGSPRALRDTPAHARLCFRGGQVKRGGVEPEGLTGGLRPLRASPPIEPAPADAKNRRVTAAKLDPSAQARPQMAWDFPAWSWAICFFLRVAGMAFVGVFNMCKIECVDE</sequence>
<evidence type="ECO:0000313" key="3">
    <source>
        <dbReference type="EMBL" id="PTB37898.1"/>
    </source>
</evidence>
<protein>
    <submittedName>
        <fullName evidence="3">Uncharacterized protein</fullName>
    </submittedName>
</protein>